<dbReference type="Pfam" id="PF07495">
    <property type="entry name" value="Y_Y_Y"/>
    <property type="match status" value="1"/>
</dbReference>
<dbReference type="SUPFAM" id="SSF46689">
    <property type="entry name" value="Homeodomain-like"/>
    <property type="match status" value="1"/>
</dbReference>
<keyword evidence="8" id="KW-0732">Signal</keyword>
<evidence type="ECO:0000313" key="13">
    <source>
        <dbReference type="Proteomes" id="UP001610063"/>
    </source>
</evidence>
<evidence type="ECO:0000256" key="7">
    <source>
        <dbReference type="SAM" id="Phobius"/>
    </source>
</evidence>
<dbReference type="InterPro" id="IPR036097">
    <property type="entry name" value="HisK_dim/P_sf"/>
</dbReference>
<feature type="modified residue" description="4-aspartylphosphate" evidence="6">
    <location>
        <position position="1111"/>
    </location>
</feature>
<dbReference type="InterPro" id="IPR005467">
    <property type="entry name" value="His_kinase_dom"/>
</dbReference>
<keyword evidence="13" id="KW-1185">Reference proteome</keyword>
<proteinExistence type="predicted"/>
<evidence type="ECO:0000259" key="9">
    <source>
        <dbReference type="PROSITE" id="PS01124"/>
    </source>
</evidence>
<dbReference type="RefSeq" id="WP_395419290.1">
    <property type="nucleotide sequence ID" value="NZ_JBIPKE010000020.1"/>
</dbReference>
<dbReference type="InterPro" id="IPR003594">
    <property type="entry name" value="HATPase_dom"/>
</dbReference>
<feature type="domain" description="HTH araC/xylS-type" evidence="9">
    <location>
        <begin position="1210"/>
        <end position="1307"/>
    </location>
</feature>
<dbReference type="Gene3D" id="3.30.565.10">
    <property type="entry name" value="Histidine kinase-like ATPase, C-terminal domain"/>
    <property type="match status" value="1"/>
</dbReference>
<dbReference type="PROSITE" id="PS01124">
    <property type="entry name" value="HTH_ARAC_FAMILY_2"/>
    <property type="match status" value="1"/>
</dbReference>
<dbReference type="CDD" id="cd17574">
    <property type="entry name" value="REC_OmpR"/>
    <property type="match status" value="1"/>
</dbReference>
<dbReference type="Gene3D" id="1.10.287.130">
    <property type="match status" value="1"/>
</dbReference>
<gene>
    <name evidence="12" type="ORF">ACHKAR_20530</name>
</gene>
<evidence type="ECO:0000256" key="6">
    <source>
        <dbReference type="PROSITE-ProRule" id="PRU00169"/>
    </source>
</evidence>
<dbReference type="InterPro" id="IPR011110">
    <property type="entry name" value="Reg_prop"/>
</dbReference>
<dbReference type="PROSITE" id="PS50110">
    <property type="entry name" value="RESPONSE_REGULATORY"/>
    <property type="match status" value="1"/>
</dbReference>
<dbReference type="Pfam" id="PF12833">
    <property type="entry name" value="HTH_18"/>
    <property type="match status" value="1"/>
</dbReference>
<feature type="transmembrane region" description="Helical" evidence="7">
    <location>
        <begin position="751"/>
        <end position="769"/>
    </location>
</feature>
<dbReference type="Pfam" id="PF02518">
    <property type="entry name" value="HATPase_c"/>
    <property type="match status" value="1"/>
</dbReference>
<dbReference type="InterPro" id="IPR001789">
    <property type="entry name" value="Sig_transdc_resp-reg_receiver"/>
</dbReference>
<dbReference type="InterPro" id="IPR011006">
    <property type="entry name" value="CheY-like_superfamily"/>
</dbReference>
<dbReference type="Gene3D" id="3.40.50.2300">
    <property type="match status" value="1"/>
</dbReference>
<keyword evidence="7" id="KW-0472">Membrane</keyword>
<dbReference type="SMART" id="SM00448">
    <property type="entry name" value="REC"/>
    <property type="match status" value="1"/>
</dbReference>
<dbReference type="Gene3D" id="2.60.40.10">
    <property type="entry name" value="Immunoglobulins"/>
    <property type="match status" value="1"/>
</dbReference>
<dbReference type="InterPro" id="IPR018060">
    <property type="entry name" value="HTH_AraC"/>
</dbReference>
<evidence type="ECO:0000256" key="3">
    <source>
        <dbReference type="ARBA" id="ARBA00022553"/>
    </source>
</evidence>
<protein>
    <recommendedName>
        <fullName evidence="2">histidine kinase</fullName>
        <ecNumber evidence="2">2.7.13.3</ecNumber>
    </recommendedName>
</protein>
<keyword evidence="3 6" id="KW-0597">Phosphoprotein</keyword>
<dbReference type="InterPro" id="IPR015943">
    <property type="entry name" value="WD40/YVTN_repeat-like_dom_sf"/>
</dbReference>
<dbReference type="EMBL" id="JBIPKE010000020">
    <property type="protein sequence ID" value="MFH6985853.1"/>
    <property type="molecule type" value="Genomic_DNA"/>
</dbReference>
<evidence type="ECO:0000256" key="8">
    <source>
        <dbReference type="SAM" id="SignalP"/>
    </source>
</evidence>
<dbReference type="SMART" id="SM00342">
    <property type="entry name" value="HTH_ARAC"/>
    <property type="match status" value="1"/>
</dbReference>
<dbReference type="Gene3D" id="2.130.10.10">
    <property type="entry name" value="YVTN repeat-like/Quinoprotein amine dehydrogenase"/>
    <property type="match status" value="2"/>
</dbReference>
<evidence type="ECO:0000313" key="12">
    <source>
        <dbReference type="EMBL" id="MFH6985853.1"/>
    </source>
</evidence>
<dbReference type="PANTHER" id="PTHR43547:SF2">
    <property type="entry name" value="HYBRID SIGNAL TRANSDUCTION HISTIDINE KINASE C"/>
    <property type="match status" value="1"/>
</dbReference>
<evidence type="ECO:0000259" key="10">
    <source>
        <dbReference type="PROSITE" id="PS50109"/>
    </source>
</evidence>
<dbReference type="SUPFAM" id="SSF50998">
    <property type="entry name" value="Quinoprotein alcohol dehydrogenase-like"/>
    <property type="match status" value="2"/>
</dbReference>
<dbReference type="SUPFAM" id="SSF52172">
    <property type="entry name" value="CheY-like"/>
    <property type="match status" value="1"/>
</dbReference>
<feature type="chain" id="PRO_5047188661" description="histidine kinase" evidence="8">
    <location>
        <begin position="28"/>
        <end position="1307"/>
    </location>
</feature>
<dbReference type="Proteomes" id="UP001610063">
    <property type="component" value="Unassembled WGS sequence"/>
</dbReference>
<dbReference type="InterPro" id="IPR011123">
    <property type="entry name" value="Y_Y_Y"/>
</dbReference>
<evidence type="ECO:0000256" key="1">
    <source>
        <dbReference type="ARBA" id="ARBA00000085"/>
    </source>
</evidence>
<dbReference type="Pfam" id="PF07494">
    <property type="entry name" value="Reg_prop"/>
    <property type="match status" value="1"/>
</dbReference>
<dbReference type="EC" id="2.7.13.3" evidence="2"/>
<comment type="caution">
    <text evidence="12">The sequence shown here is derived from an EMBL/GenBank/DDBJ whole genome shotgun (WGS) entry which is preliminary data.</text>
</comment>
<dbReference type="Gene3D" id="1.10.10.60">
    <property type="entry name" value="Homeodomain-like"/>
    <property type="match status" value="1"/>
</dbReference>
<organism evidence="12 13">
    <name type="scientific">Marinoscillum luteum</name>
    <dbReference type="NCBI Taxonomy" id="861051"/>
    <lineage>
        <taxon>Bacteria</taxon>
        <taxon>Pseudomonadati</taxon>
        <taxon>Bacteroidota</taxon>
        <taxon>Cytophagia</taxon>
        <taxon>Cytophagales</taxon>
        <taxon>Reichenbachiellaceae</taxon>
        <taxon>Marinoscillum</taxon>
    </lineage>
</organism>
<name>A0ABW7NE30_9BACT</name>
<feature type="domain" description="Histidine kinase" evidence="10">
    <location>
        <begin position="805"/>
        <end position="1022"/>
    </location>
</feature>
<dbReference type="PRINTS" id="PR00344">
    <property type="entry name" value="BCTRLSENSOR"/>
</dbReference>
<dbReference type="PANTHER" id="PTHR43547">
    <property type="entry name" value="TWO-COMPONENT HISTIDINE KINASE"/>
    <property type="match status" value="1"/>
</dbReference>
<feature type="domain" description="Response regulatory" evidence="11">
    <location>
        <begin position="1063"/>
        <end position="1178"/>
    </location>
</feature>
<dbReference type="InterPro" id="IPR011047">
    <property type="entry name" value="Quinoprotein_ADH-like_sf"/>
</dbReference>
<reference evidence="12 13" key="1">
    <citation type="journal article" date="2013" name="Int. J. Syst. Evol. Microbiol.">
        <title>Marinoscillum luteum sp. nov., isolated from marine sediment.</title>
        <authorList>
            <person name="Cha I.T."/>
            <person name="Park S.J."/>
            <person name="Kim S.J."/>
            <person name="Kim J.G."/>
            <person name="Jung M.Y."/>
            <person name="Shin K.S."/>
            <person name="Kwon K.K."/>
            <person name="Yang S.H."/>
            <person name="Seo Y.S."/>
            <person name="Rhee S.K."/>
        </authorList>
    </citation>
    <scope>NUCLEOTIDE SEQUENCE [LARGE SCALE GENOMIC DNA]</scope>
    <source>
        <strain evidence="12 13">KCTC 23939</strain>
    </source>
</reference>
<dbReference type="InterPro" id="IPR036890">
    <property type="entry name" value="HATPase_C_sf"/>
</dbReference>
<dbReference type="SMART" id="SM00387">
    <property type="entry name" value="HATPase_c"/>
    <property type="match status" value="1"/>
</dbReference>
<evidence type="ECO:0000256" key="5">
    <source>
        <dbReference type="ARBA" id="ARBA00023163"/>
    </source>
</evidence>
<feature type="signal peptide" evidence="8">
    <location>
        <begin position="1"/>
        <end position="27"/>
    </location>
</feature>
<dbReference type="InterPro" id="IPR003661">
    <property type="entry name" value="HisK_dim/P_dom"/>
</dbReference>
<dbReference type="InterPro" id="IPR013783">
    <property type="entry name" value="Ig-like_fold"/>
</dbReference>
<evidence type="ECO:0000256" key="4">
    <source>
        <dbReference type="ARBA" id="ARBA00023015"/>
    </source>
</evidence>
<accession>A0ABW7NE30</accession>
<dbReference type="InterPro" id="IPR004358">
    <property type="entry name" value="Sig_transdc_His_kin-like_C"/>
</dbReference>
<keyword evidence="7" id="KW-0812">Transmembrane</keyword>
<sequence length="1307" mass="148154">MISNSSTYKFGLILFLILCLKTVWAQADFNSVNITDRDGLPQNKIKSIVKDSLGYVWIGTQNGIAQYNGYRFKTYAALNGIEITSIFLSDQNDIWVGTHQGLFLLDRTHDVFDKVSLGDIRHLTASGDEIYFITPDKMYNFRNGKVSAIELDEESYLRQVVLQNNKLYLGQGKNHGLVIGEIIKGRLVIKQHLLDSKVITCLKTINDQVWAGTSDGQLYHLTADTAMPVVLQNNHPVKDIVLHNNQLWVGTDGNGVFIIDDRKQILAHRTHNQGEKNLIGSNNIQSILSIDKGSIWIGTYDAGVYALSSNQLQFQKLQDLYSTDLVNLSESATAFYQDHSGNLLLGTPAGFVKIDPSSGQSMEIGFDQCQKLMSGSKVLSILETHDEHLLIGTYDGGMGYFTKNLEHIKTFYPFGIEGQEQNISFLYNLPDHRVLVNSMYKGMVAMDLQTGSATPIALKESGEKVFKFQSQALRKFNDELYAYVFGKSLYRINTAEATLELVLTPPLPINDFYLNSDGTFWLATRGEGLILTSSDGEIIRQIDIEGGLPSNFLLRVEKEHTNHLWISSISGLSKIDTSGEVTTFDHRHGLPSREFTPFTSTVLQDNNLLFGTVKGFVLTLTNTHPQGSPPPKTIISDITFQNQSIKTLGDELLTSPVESLVNLELPFHRNSFTIHFFNDDYSFPKFNKFKYRMLGLEKDWIDLEENTQTTYTNLSPGSYQFQVSSSNKYGTQNDQPTTLKIFISPPWYMSWWAYLVYLFVGIGLGYIIYRIMLYRTHMLKELEFSEYKIQTIRDLNEKKLQFFTNITHDFKTPLTLISAPLEELLQDQTIGDRGKNNLGLIKRNSDRLYHLIIDLLDFRKINNPDTLQLEVSETDMVRFLQDLYAPFHSACVQQGILLTLDNQCLTPVFIDTEKVKRILWNVLSNALKFTPRNGKININCSLDGDKMLLGITDTGKGMTEDEVKLLFNRYYQTGHEVENKEFGTGLGMAIVKGLINSHRGTINVVSQPGTGSEFHIELPWKKESYSPTELNTKPKGNYRYLPPILNSRQPVQTNASGRYNLPTVLICEDNPELNEFLVQIFEQDYKVIKCYDGEEGLSLALKKTPDLIISDVMMPKMDGYEFCKKIKSNIDTSHTPVILLTANSSLDKQIKGMSYGADIYITKPFKTEFLLASAVSILENRQKLREKFRGLQKINEPEETITRYDQEFMNKLRDFITANLTNPDLSIELLAEVMNCSKSSLIRKVKALTGITPMTFLRTYRLNTAYELLTKEHLSVSEVSYKTGFSDPNYFATSFKKHFGKNPSQVS</sequence>
<evidence type="ECO:0000256" key="2">
    <source>
        <dbReference type="ARBA" id="ARBA00012438"/>
    </source>
</evidence>
<dbReference type="SMART" id="SM00388">
    <property type="entry name" value="HisKA"/>
    <property type="match status" value="1"/>
</dbReference>
<comment type="catalytic activity">
    <reaction evidence="1">
        <text>ATP + protein L-histidine = ADP + protein N-phospho-L-histidine.</text>
        <dbReference type="EC" id="2.7.13.3"/>
    </reaction>
</comment>
<evidence type="ECO:0000259" key="11">
    <source>
        <dbReference type="PROSITE" id="PS50110"/>
    </source>
</evidence>
<dbReference type="PROSITE" id="PS50109">
    <property type="entry name" value="HIS_KIN"/>
    <property type="match status" value="1"/>
</dbReference>
<dbReference type="CDD" id="cd00082">
    <property type="entry name" value="HisKA"/>
    <property type="match status" value="1"/>
</dbReference>
<dbReference type="Pfam" id="PF00512">
    <property type="entry name" value="HisKA"/>
    <property type="match status" value="1"/>
</dbReference>
<dbReference type="SUPFAM" id="SSF47384">
    <property type="entry name" value="Homodimeric domain of signal transducing histidine kinase"/>
    <property type="match status" value="1"/>
</dbReference>
<keyword evidence="5" id="KW-0804">Transcription</keyword>
<keyword evidence="7" id="KW-1133">Transmembrane helix</keyword>
<dbReference type="Pfam" id="PF00072">
    <property type="entry name" value="Response_reg"/>
    <property type="match status" value="1"/>
</dbReference>
<dbReference type="SUPFAM" id="SSF55874">
    <property type="entry name" value="ATPase domain of HSP90 chaperone/DNA topoisomerase II/histidine kinase"/>
    <property type="match status" value="1"/>
</dbReference>
<dbReference type="InterPro" id="IPR009057">
    <property type="entry name" value="Homeodomain-like_sf"/>
</dbReference>
<keyword evidence="4" id="KW-0805">Transcription regulation</keyword>